<evidence type="ECO:0000313" key="3">
    <source>
        <dbReference type="Proteomes" id="UP001470230"/>
    </source>
</evidence>
<keyword evidence="1" id="KW-0812">Transmembrane</keyword>
<dbReference type="EMBL" id="JAPFFF010000008">
    <property type="protein sequence ID" value="KAK8883832.1"/>
    <property type="molecule type" value="Genomic_DNA"/>
</dbReference>
<keyword evidence="1" id="KW-1133">Transmembrane helix</keyword>
<feature type="transmembrane region" description="Helical" evidence="1">
    <location>
        <begin position="113"/>
        <end position="135"/>
    </location>
</feature>
<reference evidence="2 3" key="1">
    <citation type="submission" date="2024-04" db="EMBL/GenBank/DDBJ databases">
        <title>Tritrichomonas musculus Genome.</title>
        <authorList>
            <person name="Alves-Ferreira E."/>
            <person name="Grigg M."/>
            <person name="Lorenzi H."/>
            <person name="Galac M."/>
        </authorList>
    </citation>
    <scope>NUCLEOTIDE SEQUENCE [LARGE SCALE GENOMIC DNA]</scope>
    <source>
        <strain evidence="2 3">EAF2021</strain>
    </source>
</reference>
<gene>
    <name evidence="2" type="ORF">M9Y10_042931</name>
</gene>
<evidence type="ECO:0000313" key="2">
    <source>
        <dbReference type="EMBL" id="KAK8883832.1"/>
    </source>
</evidence>
<name>A0ABR2K043_9EUKA</name>
<organism evidence="2 3">
    <name type="scientific">Tritrichomonas musculus</name>
    <dbReference type="NCBI Taxonomy" id="1915356"/>
    <lineage>
        <taxon>Eukaryota</taxon>
        <taxon>Metamonada</taxon>
        <taxon>Parabasalia</taxon>
        <taxon>Tritrichomonadida</taxon>
        <taxon>Tritrichomonadidae</taxon>
        <taxon>Tritrichomonas</taxon>
    </lineage>
</organism>
<sequence>MSNEFTSSYIFTDSNFFTPTPTQSIKGHKLIKTISLTETLTVVKTVIFSSAYLASYIFYECTNESDTVTLCATLTYLNKMLPYVIYSYKPTIYIYPILNDVIEKKKKITEEKLIGISCGAAAVFFLIVYVIVFIIQKKNGNLYNDSNDDYSNGYITDENYEREGVHDSNNNKGCIKSIGLDDWL</sequence>
<protein>
    <submittedName>
        <fullName evidence="2">Uncharacterized protein</fullName>
    </submittedName>
</protein>
<dbReference type="Proteomes" id="UP001470230">
    <property type="component" value="Unassembled WGS sequence"/>
</dbReference>
<evidence type="ECO:0000256" key="1">
    <source>
        <dbReference type="SAM" id="Phobius"/>
    </source>
</evidence>
<accession>A0ABR2K043</accession>
<proteinExistence type="predicted"/>
<keyword evidence="3" id="KW-1185">Reference proteome</keyword>
<keyword evidence="1" id="KW-0472">Membrane</keyword>
<comment type="caution">
    <text evidence="2">The sequence shown here is derived from an EMBL/GenBank/DDBJ whole genome shotgun (WGS) entry which is preliminary data.</text>
</comment>